<evidence type="ECO:0000313" key="3">
    <source>
        <dbReference type="EMBL" id="MXU98981.1"/>
    </source>
</evidence>
<keyword evidence="1" id="KW-0175">Coiled coil</keyword>
<feature type="signal peptide" evidence="2">
    <location>
        <begin position="1"/>
        <end position="18"/>
    </location>
</feature>
<dbReference type="Gene3D" id="3.30.70.1820">
    <property type="entry name" value="L1 transposable element, RRM domain"/>
    <property type="match status" value="1"/>
</dbReference>
<keyword evidence="2" id="KW-0732">Signal</keyword>
<sequence>MTPNHIVLFCVQLLLADAHIGDGPARYQLGTHGTTARGLASFAESTWESPFSSASDGRCVDQWKLPSAATSPDPSVIKRIYPNHHFSWPGCSGEDMTPNHIVLFCVQVGVTYFDTKSYRSNNICLLLLPGQKVLLQMCYECSVVLKECLLLSGDVELNPGPDIEVLLEQISKDIAEIKTSHLETQQKITQIEGRLTTMESKLNRLQSLEDRTNNTETHVAELQKTVAELTVTIDNIENRSRRNNLIIHGLHEAESEREDILTRHIKEEIFLKQLGVEIKSIERLHRLGNKLQGKTRPIIIKFIDYREKIAILRNCSKLRGTALRISEDYSKLVRTARKCLWESSQQERDNGVRIKLRFDKMIVGNETYGWNHVSGERYKCNSQNNK</sequence>
<feature type="coiled-coil region" evidence="1">
    <location>
        <begin position="188"/>
        <end position="239"/>
    </location>
</feature>
<protein>
    <submittedName>
        <fullName evidence="3">Uncharacterized protein</fullName>
    </submittedName>
</protein>
<name>A0A6B0VBS0_IXORI</name>
<dbReference type="InterPro" id="IPR004244">
    <property type="entry name" value="Transposase_22"/>
</dbReference>
<accession>A0A6B0VBS0</accession>
<dbReference type="AlphaFoldDB" id="A0A6B0VBS0"/>
<dbReference type="PANTHER" id="PTHR11505">
    <property type="entry name" value="L1 TRANSPOSABLE ELEMENT-RELATED"/>
    <property type="match status" value="1"/>
</dbReference>
<reference evidence="3" key="1">
    <citation type="submission" date="2019-12" db="EMBL/GenBank/DDBJ databases">
        <title>An insight into the sialome of adult female Ixodes ricinus ticks feeding for 6 days.</title>
        <authorList>
            <person name="Perner J."/>
            <person name="Ribeiro J.M.C."/>
        </authorList>
    </citation>
    <scope>NUCLEOTIDE SEQUENCE</scope>
    <source>
        <strain evidence="3">Semi-engorged</strain>
        <tissue evidence="3">Salivary glands</tissue>
    </source>
</reference>
<dbReference type="EMBL" id="GIFC01016898">
    <property type="protein sequence ID" value="MXU98981.1"/>
    <property type="molecule type" value="Transcribed_RNA"/>
</dbReference>
<evidence type="ECO:0000256" key="1">
    <source>
        <dbReference type="SAM" id="Coils"/>
    </source>
</evidence>
<organism evidence="3">
    <name type="scientific">Ixodes ricinus</name>
    <name type="common">Common tick</name>
    <name type="synonym">Acarus ricinus</name>
    <dbReference type="NCBI Taxonomy" id="34613"/>
    <lineage>
        <taxon>Eukaryota</taxon>
        <taxon>Metazoa</taxon>
        <taxon>Ecdysozoa</taxon>
        <taxon>Arthropoda</taxon>
        <taxon>Chelicerata</taxon>
        <taxon>Arachnida</taxon>
        <taxon>Acari</taxon>
        <taxon>Parasitiformes</taxon>
        <taxon>Ixodida</taxon>
        <taxon>Ixodoidea</taxon>
        <taxon>Ixodidae</taxon>
        <taxon>Ixodinae</taxon>
        <taxon>Ixodes</taxon>
    </lineage>
</organism>
<proteinExistence type="predicted"/>
<evidence type="ECO:0000256" key="2">
    <source>
        <dbReference type="SAM" id="SignalP"/>
    </source>
</evidence>
<feature type="chain" id="PRO_5025350111" evidence="2">
    <location>
        <begin position="19"/>
        <end position="386"/>
    </location>
</feature>